<proteinExistence type="predicted"/>
<dbReference type="EMBL" id="DSTX01000002">
    <property type="protein sequence ID" value="HFK20099.1"/>
    <property type="molecule type" value="Genomic_DNA"/>
</dbReference>
<dbReference type="CDD" id="cd10441">
    <property type="entry name" value="GIY-YIG_COG1833"/>
    <property type="match status" value="1"/>
</dbReference>
<organism evidence="1">
    <name type="scientific">Candidatus Methanomethylicus mesodigestus</name>
    <dbReference type="NCBI Taxonomy" id="1867258"/>
    <lineage>
        <taxon>Archaea</taxon>
        <taxon>Thermoproteota</taxon>
        <taxon>Methanosuratincolia</taxon>
        <taxon>Candidatus Methanomethylicales</taxon>
        <taxon>Candidatus Methanomethylicaceae</taxon>
        <taxon>Candidatus Methanomethylicus</taxon>
    </lineage>
</organism>
<sequence length="179" mass="19368">MIIIKNAGAVRLKGAYVLLLSLNSKHLLIISSKRFELEAGAYAYVGSARGPGGVEARVHRHFSIFRGDPRKAHWHIDHLLPRASSLIAIAVEGDRASECYMVASLKTSGFAAVKGFGSTDCRTGCGGHLLKFAWGPATKGNAELSAKRASASIRETIEKLGFDWTEMRPAEKSQSTPMK</sequence>
<dbReference type="Pfam" id="PF01986">
    <property type="entry name" value="DUF123"/>
    <property type="match status" value="1"/>
</dbReference>
<name>A0A7C3J202_9CREN</name>
<accession>A0A7C3J202</accession>
<comment type="caution">
    <text evidence="1">The sequence shown here is derived from an EMBL/GenBank/DDBJ whole genome shotgun (WGS) entry which is preliminary data.</text>
</comment>
<reference evidence="1" key="1">
    <citation type="journal article" date="2020" name="mSystems">
        <title>Genome- and Community-Level Interaction Insights into Carbon Utilization and Element Cycling Functions of Hydrothermarchaeota in Hydrothermal Sediment.</title>
        <authorList>
            <person name="Zhou Z."/>
            <person name="Liu Y."/>
            <person name="Xu W."/>
            <person name="Pan J."/>
            <person name="Luo Z.H."/>
            <person name="Li M."/>
        </authorList>
    </citation>
    <scope>NUCLEOTIDE SEQUENCE [LARGE SCALE GENOMIC DNA]</scope>
    <source>
        <strain evidence="1">SpSt-468</strain>
    </source>
</reference>
<protein>
    <submittedName>
        <fullName evidence="1">GIY-YIG nuclease family protein</fullName>
    </submittedName>
</protein>
<dbReference type="AlphaFoldDB" id="A0A7C3J202"/>
<dbReference type="PANTHER" id="PTHR37460:SF1">
    <property type="entry name" value="ENDONUCLEASE III"/>
    <property type="match status" value="1"/>
</dbReference>
<dbReference type="PANTHER" id="PTHR37460">
    <property type="entry name" value="ENDONUCLEASE III"/>
    <property type="match status" value="1"/>
</dbReference>
<dbReference type="InterPro" id="IPR002837">
    <property type="entry name" value="DUF123"/>
</dbReference>
<evidence type="ECO:0000313" key="1">
    <source>
        <dbReference type="EMBL" id="HFK20099.1"/>
    </source>
</evidence>
<gene>
    <name evidence="1" type="ORF">ENS19_02350</name>
</gene>